<dbReference type="Pfam" id="PF08545">
    <property type="entry name" value="ACP_syn_III"/>
    <property type="match status" value="1"/>
</dbReference>
<comment type="caution">
    <text evidence="6">The sequence shown here is derived from an EMBL/GenBank/DDBJ whole genome shotgun (WGS) entry which is preliminary data.</text>
</comment>
<dbReference type="NCBIfam" id="NF006829">
    <property type="entry name" value="PRK09352.1"/>
    <property type="match status" value="1"/>
</dbReference>
<feature type="domain" description="Beta-ketoacyl-[acyl-carrier-protein] synthase III N-terminal" evidence="5">
    <location>
        <begin position="125"/>
        <end position="202"/>
    </location>
</feature>
<evidence type="ECO:0000313" key="6">
    <source>
        <dbReference type="EMBL" id="MBR7675741.1"/>
    </source>
</evidence>
<dbReference type="SUPFAM" id="SSF53901">
    <property type="entry name" value="Thiolase-like"/>
    <property type="match status" value="1"/>
</dbReference>
<evidence type="ECO:0000259" key="4">
    <source>
        <dbReference type="Pfam" id="PF08541"/>
    </source>
</evidence>
<dbReference type="GO" id="GO:0004315">
    <property type="term" value="F:3-oxoacyl-[acyl-carrier-protein] synthase activity"/>
    <property type="evidence" value="ECO:0007669"/>
    <property type="project" value="InterPro"/>
</dbReference>
<protein>
    <submittedName>
        <fullName evidence="6">Beta-ketoacyl-ACP synthase 3</fullName>
        <ecNumber evidence="6">2.3.1.180</ecNumber>
    </submittedName>
</protein>
<keyword evidence="1" id="KW-0963">Cytoplasm</keyword>
<dbReference type="InterPro" id="IPR013751">
    <property type="entry name" value="ACP_syn_III_N"/>
</dbReference>
<dbReference type="EMBL" id="JAGSMN010000524">
    <property type="protein sequence ID" value="MBR7675741.1"/>
    <property type="molecule type" value="Genomic_DNA"/>
</dbReference>
<dbReference type="AlphaFoldDB" id="A0A8T4ITN8"/>
<sequence>MTLPAPTHTAAPRAPARAHAQVLSLGEYRPRRAVSNEELIQERRLSTTDDWVRQRTGIASRRLAEEHESLPYMGARAAEEALRRGGFAPEDVDCVLAASMSNLAGGSPLARRIAEELGARPRTALDVSAACAGFCVCLEVARGMVTAHGYRRVLIVGAERMTDIVDPYDRTTSVIFADGAGAALVTPADEPAIGAVSWRTDGERRDLLSRSGTPPEPDRAALAGATTTMAAATPASASAVTTSAASASVSVEHVEHVEPAEGARDGYLRMRGPELYRWVMAHVPGAARTAVHRAGVSMEDLRAFVPHQANDRITTALCTALGIQEDTVVARDVVSTGNTSAASVPMATARLLRERPDLAGELALLVGFGAGVTVAAQVVRLP</sequence>
<keyword evidence="2 6" id="KW-0808">Transferase</keyword>
<evidence type="ECO:0000313" key="7">
    <source>
        <dbReference type="Proteomes" id="UP000675554"/>
    </source>
</evidence>
<name>A0A8T4ITN8_9ACTN</name>
<organism evidence="6 7">
    <name type="scientific">Streptomyces daliensis</name>
    <dbReference type="NCBI Taxonomy" id="299421"/>
    <lineage>
        <taxon>Bacteria</taxon>
        <taxon>Bacillati</taxon>
        <taxon>Actinomycetota</taxon>
        <taxon>Actinomycetes</taxon>
        <taxon>Kitasatosporales</taxon>
        <taxon>Streptomycetaceae</taxon>
        <taxon>Streptomyces</taxon>
    </lineage>
</organism>
<dbReference type="Pfam" id="PF08541">
    <property type="entry name" value="ACP_syn_III_C"/>
    <property type="match status" value="1"/>
</dbReference>
<dbReference type="GO" id="GO:0044550">
    <property type="term" value="P:secondary metabolite biosynthetic process"/>
    <property type="evidence" value="ECO:0007669"/>
    <property type="project" value="TreeGrafter"/>
</dbReference>
<dbReference type="PANTHER" id="PTHR34069">
    <property type="entry name" value="3-OXOACYL-[ACYL-CARRIER-PROTEIN] SYNTHASE 3"/>
    <property type="match status" value="1"/>
</dbReference>
<feature type="domain" description="Beta-ketoacyl-[acyl-carrier-protein] synthase III C-terminal" evidence="4">
    <location>
        <begin position="292"/>
        <end position="380"/>
    </location>
</feature>
<dbReference type="PANTHER" id="PTHR34069:SF2">
    <property type="entry name" value="BETA-KETOACYL-[ACYL-CARRIER-PROTEIN] SYNTHASE III"/>
    <property type="match status" value="1"/>
</dbReference>
<evidence type="ECO:0000259" key="5">
    <source>
        <dbReference type="Pfam" id="PF08545"/>
    </source>
</evidence>
<dbReference type="Proteomes" id="UP000675554">
    <property type="component" value="Unassembled WGS sequence"/>
</dbReference>
<reference evidence="6" key="1">
    <citation type="submission" date="2021-04" db="EMBL/GenBank/DDBJ databases">
        <title>Sequencing of actinobacteria type strains.</title>
        <authorList>
            <person name="Nguyen G.-S."/>
            <person name="Wentzel A."/>
        </authorList>
    </citation>
    <scope>NUCLEOTIDE SEQUENCE</scope>
    <source>
        <strain evidence="6">DSM 42095</strain>
    </source>
</reference>
<evidence type="ECO:0000256" key="3">
    <source>
        <dbReference type="ARBA" id="ARBA00023315"/>
    </source>
</evidence>
<dbReference type="InterPro" id="IPR013747">
    <property type="entry name" value="ACP_syn_III_C"/>
</dbReference>
<gene>
    <name evidence="6" type="ORF">KDA82_22535</name>
</gene>
<dbReference type="EC" id="2.3.1.180" evidence="6"/>
<proteinExistence type="predicted"/>
<dbReference type="GO" id="GO:0033818">
    <property type="term" value="F:beta-ketoacyl-acyl-carrier-protein synthase III activity"/>
    <property type="evidence" value="ECO:0007669"/>
    <property type="project" value="UniProtKB-EC"/>
</dbReference>
<dbReference type="Gene3D" id="3.40.47.10">
    <property type="match status" value="2"/>
</dbReference>
<dbReference type="CDD" id="cd00830">
    <property type="entry name" value="KAS_III"/>
    <property type="match status" value="1"/>
</dbReference>
<keyword evidence="7" id="KW-1185">Reference proteome</keyword>
<keyword evidence="3 6" id="KW-0012">Acyltransferase</keyword>
<dbReference type="InterPro" id="IPR016039">
    <property type="entry name" value="Thiolase-like"/>
</dbReference>
<evidence type="ECO:0000256" key="2">
    <source>
        <dbReference type="ARBA" id="ARBA00022679"/>
    </source>
</evidence>
<accession>A0A8T4ITN8</accession>
<evidence type="ECO:0000256" key="1">
    <source>
        <dbReference type="ARBA" id="ARBA00022490"/>
    </source>
</evidence>
<dbReference type="GO" id="GO:0006633">
    <property type="term" value="P:fatty acid biosynthetic process"/>
    <property type="evidence" value="ECO:0007669"/>
    <property type="project" value="InterPro"/>
</dbReference>